<evidence type="ECO:0000313" key="2">
    <source>
        <dbReference type="Proteomes" id="UP000183287"/>
    </source>
</evidence>
<dbReference type="RefSeq" id="WP_177198207.1">
    <property type="nucleotide sequence ID" value="NZ_FOUB01000083.1"/>
</dbReference>
<protein>
    <submittedName>
        <fullName evidence="1">Uncharacterized protein</fullName>
    </submittedName>
</protein>
<accession>A0A1I4VH03</accession>
<proteinExistence type="predicted"/>
<sequence length="49" mass="5668">MRVLINDLLAFSRISTRGKEFEPIDVNEVVPRVLQNLQFSIEEIHAEVT</sequence>
<evidence type="ECO:0000313" key="1">
    <source>
        <dbReference type="EMBL" id="SFN00396.1"/>
    </source>
</evidence>
<keyword evidence="2" id="KW-1185">Reference proteome</keyword>
<dbReference type="AlphaFoldDB" id="A0A1I4VH03"/>
<dbReference type="EMBL" id="FOUB01000083">
    <property type="protein sequence ID" value="SFN00396.1"/>
    <property type="molecule type" value="Genomic_DNA"/>
</dbReference>
<gene>
    <name evidence="1" type="ORF">SAMN05421863_10832</name>
</gene>
<name>A0A1I4VH03_9PROT</name>
<organism evidence="1 2">
    <name type="scientific">Nitrosomonas communis</name>
    <dbReference type="NCBI Taxonomy" id="44574"/>
    <lineage>
        <taxon>Bacteria</taxon>
        <taxon>Pseudomonadati</taxon>
        <taxon>Pseudomonadota</taxon>
        <taxon>Betaproteobacteria</taxon>
        <taxon>Nitrosomonadales</taxon>
        <taxon>Nitrosomonadaceae</taxon>
        <taxon>Nitrosomonas</taxon>
    </lineage>
</organism>
<reference evidence="2" key="1">
    <citation type="submission" date="2016-10" db="EMBL/GenBank/DDBJ databases">
        <authorList>
            <person name="Varghese N."/>
            <person name="Submissions S."/>
        </authorList>
    </citation>
    <scope>NUCLEOTIDE SEQUENCE [LARGE SCALE GENOMIC DNA]</scope>
    <source>
        <strain evidence="2">Nm44</strain>
    </source>
</reference>
<dbReference type="Proteomes" id="UP000183287">
    <property type="component" value="Unassembled WGS sequence"/>
</dbReference>